<evidence type="ECO:0000313" key="11">
    <source>
        <dbReference type="Proteomes" id="UP000769766"/>
    </source>
</evidence>
<evidence type="ECO:0000256" key="8">
    <source>
        <dbReference type="ARBA" id="ARBA00051245"/>
    </source>
</evidence>
<dbReference type="NCBIfam" id="TIGR01007">
    <property type="entry name" value="eps_fam"/>
    <property type="match status" value="1"/>
</dbReference>
<evidence type="ECO:0000313" key="10">
    <source>
        <dbReference type="EMBL" id="MBI2877344.1"/>
    </source>
</evidence>
<dbReference type="InterPro" id="IPR005702">
    <property type="entry name" value="Wzc-like_C"/>
</dbReference>
<dbReference type="EC" id="2.7.10.2" evidence="2"/>
<evidence type="ECO:0000259" key="9">
    <source>
        <dbReference type="Pfam" id="PF13614"/>
    </source>
</evidence>
<dbReference type="AlphaFoldDB" id="A0A932CQ57"/>
<evidence type="ECO:0000256" key="4">
    <source>
        <dbReference type="ARBA" id="ARBA00022741"/>
    </source>
</evidence>
<keyword evidence="5" id="KW-0418">Kinase</keyword>
<protein>
    <recommendedName>
        <fullName evidence="2">non-specific protein-tyrosine kinase</fullName>
        <ecNumber evidence="2">2.7.10.2</ecNumber>
    </recommendedName>
</protein>
<organism evidence="10 11">
    <name type="scientific">Tectimicrobiota bacterium</name>
    <dbReference type="NCBI Taxonomy" id="2528274"/>
    <lineage>
        <taxon>Bacteria</taxon>
        <taxon>Pseudomonadati</taxon>
        <taxon>Nitrospinota/Tectimicrobiota group</taxon>
        <taxon>Candidatus Tectimicrobiota</taxon>
    </lineage>
</organism>
<evidence type="ECO:0000256" key="1">
    <source>
        <dbReference type="ARBA" id="ARBA00007316"/>
    </source>
</evidence>
<dbReference type="Proteomes" id="UP000769766">
    <property type="component" value="Unassembled WGS sequence"/>
</dbReference>
<dbReference type="PANTHER" id="PTHR32309:SF13">
    <property type="entry name" value="FERRIC ENTEROBACTIN TRANSPORT PROTEIN FEPE"/>
    <property type="match status" value="1"/>
</dbReference>
<proteinExistence type="inferred from homology"/>
<dbReference type="SUPFAM" id="SSF52540">
    <property type="entry name" value="P-loop containing nucleoside triphosphate hydrolases"/>
    <property type="match status" value="1"/>
</dbReference>
<evidence type="ECO:0000256" key="3">
    <source>
        <dbReference type="ARBA" id="ARBA00022679"/>
    </source>
</evidence>
<keyword evidence="6" id="KW-0067">ATP-binding</keyword>
<keyword evidence="3 10" id="KW-0808">Transferase</keyword>
<keyword evidence="7" id="KW-0829">Tyrosine-protein kinase</keyword>
<dbReference type="Pfam" id="PF13614">
    <property type="entry name" value="AAA_31"/>
    <property type="match status" value="1"/>
</dbReference>
<reference evidence="10" key="1">
    <citation type="submission" date="2020-07" db="EMBL/GenBank/DDBJ databases">
        <title>Huge and variable diversity of episymbiotic CPR bacteria and DPANN archaea in groundwater ecosystems.</title>
        <authorList>
            <person name="He C.Y."/>
            <person name="Keren R."/>
            <person name="Whittaker M."/>
            <person name="Farag I.F."/>
            <person name="Doudna J."/>
            <person name="Cate J.H.D."/>
            <person name="Banfield J.F."/>
        </authorList>
    </citation>
    <scope>NUCLEOTIDE SEQUENCE</scope>
    <source>
        <strain evidence="10">NC_groundwater_672_Ag_B-0.1um_62_36</strain>
    </source>
</reference>
<gene>
    <name evidence="10" type="ORF">HYY20_10725</name>
</gene>
<dbReference type="GO" id="GO:0004715">
    <property type="term" value="F:non-membrane spanning protein tyrosine kinase activity"/>
    <property type="evidence" value="ECO:0007669"/>
    <property type="project" value="UniProtKB-EC"/>
</dbReference>
<evidence type="ECO:0000256" key="2">
    <source>
        <dbReference type="ARBA" id="ARBA00011903"/>
    </source>
</evidence>
<comment type="caution">
    <text evidence="10">The sequence shown here is derived from an EMBL/GenBank/DDBJ whole genome shotgun (WGS) entry which is preliminary data.</text>
</comment>
<dbReference type="GO" id="GO:0005886">
    <property type="term" value="C:plasma membrane"/>
    <property type="evidence" value="ECO:0007669"/>
    <property type="project" value="TreeGrafter"/>
</dbReference>
<comment type="catalytic activity">
    <reaction evidence="8">
        <text>L-tyrosyl-[protein] + ATP = O-phospho-L-tyrosyl-[protein] + ADP + H(+)</text>
        <dbReference type="Rhea" id="RHEA:10596"/>
        <dbReference type="Rhea" id="RHEA-COMP:10136"/>
        <dbReference type="Rhea" id="RHEA-COMP:20101"/>
        <dbReference type="ChEBI" id="CHEBI:15378"/>
        <dbReference type="ChEBI" id="CHEBI:30616"/>
        <dbReference type="ChEBI" id="CHEBI:46858"/>
        <dbReference type="ChEBI" id="CHEBI:61978"/>
        <dbReference type="ChEBI" id="CHEBI:456216"/>
        <dbReference type="EC" id="2.7.10.2"/>
    </reaction>
</comment>
<evidence type="ECO:0000256" key="5">
    <source>
        <dbReference type="ARBA" id="ARBA00022777"/>
    </source>
</evidence>
<dbReference type="InterPro" id="IPR050445">
    <property type="entry name" value="Bact_polysacc_biosynth/exp"/>
</dbReference>
<feature type="domain" description="AAA" evidence="9">
    <location>
        <begin position="94"/>
        <end position="224"/>
    </location>
</feature>
<comment type="similarity">
    <text evidence="1">Belongs to the CpsD/CapB family.</text>
</comment>
<dbReference type="GO" id="GO:0005524">
    <property type="term" value="F:ATP binding"/>
    <property type="evidence" value="ECO:0007669"/>
    <property type="project" value="UniProtKB-KW"/>
</dbReference>
<dbReference type="Gene3D" id="3.40.50.300">
    <property type="entry name" value="P-loop containing nucleotide triphosphate hydrolases"/>
    <property type="match status" value="1"/>
</dbReference>
<keyword evidence="4" id="KW-0547">Nucleotide-binding</keyword>
<sequence>MSKIYQALKKAEAERTTKAPGGASTLEIPKLIERIGVHKITSLLAPRTLVQRLDVLHEPGSLVAEQFRKIRAQLWNLHGQARTLLITSALPQEGKTFVVANLAIALAMGIHEHVLLVDTDFRRSSLHTWFGLQPQGGLANYLAGEGELSRYLLKTAVPKLTLLPAGIVPPNPSELLASQRMRELVREIRDRYPDRYVLFDASPVLPTTEPNILAPQVDGVVLVVRAAKTPGPAILRVIEGLNGSRLLGIVFNRVEKVFPGSYSQYPYYYSNNEKGMES</sequence>
<name>A0A932CQ57_UNCTE</name>
<dbReference type="PANTHER" id="PTHR32309">
    <property type="entry name" value="TYROSINE-PROTEIN KINASE"/>
    <property type="match status" value="1"/>
</dbReference>
<dbReference type="InterPro" id="IPR025669">
    <property type="entry name" value="AAA_dom"/>
</dbReference>
<accession>A0A932CQ57</accession>
<dbReference type="InterPro" id="IPR027417">
    <property type="entry name" value="P-loop_NTPase"/>
</dbReference>
<evidence type="ECO:0000256" key="6">
    <source>
        <dbReference type="ARBA" id="ARBA00022840"/>
    </source>
</evidence>
<dbReference type="CDD" id="cd05387">
    <property type="entry name" value="BY-kinase"/>
    <property type="match status" value="1"/>
</dbReference>
<evidence type="ECO:0000256" key="7">
    <source>
        <dbReference type="ARBA" id="ARBA00023137"/>
    </source>
</evidence>
<dbReference type="EMBL" id="JACPRF010000329">
    <property type="protein sequence ID" value="MBI2877344.1"/>
    <property type="molecule type" value="Genomic_DNA"/>
</dbReference>